<evidence type="ECO:0000313" key="7">
    <source>
        <dbReference type="EMBL" id="CAJ0586001.1"/>
    </source>
</evidence>
<evidence type="ECO:0000313" key="8">
    <source>
        <dbReference type="Proteomes" id="UP001177023"/>
    </source>
</evidence>
<keyword evidence="3 6" id="KW-0812">Transmembrane</keyword>
<feature type="transmembrane region" description="Helical" evidence="6">
    <location>
        <begin position="28"/>
        <end position="48"/>
    </location>
</feature>
<feature type="non-terminal residue" evidence="7">
    <location>
        <position position="1"/>
    </location>
</feature>
<dbReference type="PRINTS" id="PR00698">
    <property type="entry name" value="TMPROTEINSRG"/>
</dbReference>
<dbReference type="GO" id="GO:0007606">
    <property type="term" value="P:sensory perception of chemical stimulus"/>
    <property type="evidence" value="ECO:0007669"/>
    <property type="project" value="UniProtKB-UniRule"/>
</dbReference>
<name>A0AA36DGB1_9BILA</name>
<dbReference type="PANTHER" id="PTHR31627">
    <property type="entry name" value="SERPENTINE RECEPTOR CLASS GAMMA-RELATED"/>
    <property type="match status" value="1"/>
</dbReference>
<keyword evidence="5 6" id="KW-0472">Membrane</keyword>
<dbReference type="GO" id="GO:0004888">
    <property type="term" value="F:transmembrane signaling receptor activity"/>
    <property type="evidence" value="ECO:0007669"/>
    <property type="project" value="InterPro"/>
</dbReference>
<evidence type="ECO:0000256" key="4">
    <source>
        <dbReference type="ARBA" id="ARBA00022989"/>
    </source>
</evidence>
<dbReference type="Pfam" id="PF02118">
    <property type="entry name" value="Srg"/>
    <property type="match status" value="1"/>
</dbReference>
<reference evidence="7" key="1">
    <citation type="submission" date="2023-06" db="EMBL/GenBank/DDBJ databases">
        <authorList>
            <person name="Delattre M."/>
        </authorList>
    </citation>
    <scope>NUCLEOTIDE SEQUENCE</scope>
    <source>
        <strain evidence="7">AF72</strain>
    </source>
</reference>
<keyword evidence="4 6" id="KW-1133">Transmembrane helix</keyword>
<dbReference type="Proteomes" id="UP001177023">
    <property type="component" value="Unassembled WGS sequence"/>
</dbReference>
<evidence type="ECO:0000256" key="1">
    <source>
        <dbReference type="ARBA" id="ARBA00004141"/>
    </source>
</evidence>
<dbReference type="PANTHER" id="PTHR31627:SF43">
    <property type="entry name" value="SERPENTINE RECEPTOR CLASS GAMMA-15"/>
    <property type="match status" value="1"/>
</dbReference>
<comment type="caution">
    <text evidence="7">The sequence shown here is derived from an EMBL/GenBank/DDBJ whole genome shotgun (WGS) entry which is preliminary data.</text>
</comment>
<dbReference type="InterPro" id="IPR000609">
    <property type="entry name" value="7TM_GPCR_serpentine_rcpt_Srg"/>
</dbReference>
<keyword evidence="8" id="KW-1185">Reference proteome</keyword>
<comment type="subcellular location">
    <subcellularLocation>
        <location evidence="1">Membrane</location>
        <topology evidence="1">Multi-pass membrane protein</topology>
    </subcellularLocation>
</comment>
<dbReference type="GO" id="GO:0016020">
    <property type="term" value="C:membrane"/>
    <property type="evidence" value="ECO:0007669"/>
    <property type="project" value="UniProtKB-SubCell"/>
</dbReference>
<organism evidence="7 8">
    <name type="scientific">Mesorhabditis spiculigera</name>
    <dbReference type="NCBI Taxonomy" id="96644"/>
    <lineage>
        <taxon>Eukaryota</taxon>
        <taxon>Metazoa</taxon>
        <taxon>Ecdysozoa</taxon>
        <taxon>Nematoda</taxon>
        <taxon>Chromadorea</taxon>
        <taxon>Rhabditida</taxon>
        <taxon>Rhabditina</taxon>
        <taxon>Rhabditomorpha</taxon>
        <taxon>Rhabditoidea</taxon>
        <taxon>Rhabditidae</taxon>
        <taxon>Mesorhabditinae</taxon>
        <taxon>Mesorhabditis</taxon>
    </lineage>
</organism>
<evidence type="ECO:0000256" key="6">
    <source>
        <dbReference type="RuleBase" id="RU280813"/>
    </source>
</evidence>
<accession>A0AA36DGB1</accession>
<protein>
    <recommendedName>
        <fullName evidence="6">Serpentine receptor class gamma</fullName>
    </recommendedName>
</protein>
<evidence type="ECO:0000256" key="5">
    <source>
        <dbReference type="ARBA" id="ARBA00023136"/>
    </source>
</evidence>
<sequence length="138" mass="16291">MWCTTFVSLNRLTTVLFPFSYERLWKKMYPIAVLVTVFLPVCFMWHLLVSPVKFVVTNGALSFDYVRTVTWMVFYYTLYIAVNFDYFARLYAVRPLFWDLLTLSPPWTLLILSTDIRTRIFTHMVGPIDVSFSATRST</sequence>
<evidence type="ECO:0000256" key="3">
    <source>
        <dbReference type="ARBA" id="ARBA00022692"/>
    </source>
</evidence>
<proteinExistence type="inferred from homology"/>
<evidence type="ECO:0000256" key="2">
    <source>
        <dbReference type="ARBA" id="ARBA00005692"/>
    </source>
</evidence>
<gene>
    <name evidence="7" type="ORF">MSPICULIGERA_LOCUS24009</name>
</gene>
<comment type="caution">
    <text evidence="6">Lacks conserved residue(s) required for the propagation of feature annotation.</text>
</comment>
<dbReference type="AlphaFoldDB" id="A0AA36DGB1"/>
<dbReference type="EMBL" id="CATQJA010002707">
    <property type="protein sequence ID" value="CAJ0586001.1"/>
    <property type="molecule type" value="Genomic_DNA"/>
</dbReference>
<dbReference type="InterPro" id="IPR051119">
    <property type="entry name" value="Nematode_SR-like"/>
</dbReference>
<feature type="transmembrane region" description="Helical" evidence="6">
    <location>
        <begin position="68"/>
        <end position="88"/>
    </location>
</feature>
<comment type="similarity">
    <text evidence="2 6">Belongs to the nematode receptor-like protein srg family.</text>
</comment>